<sequence>MLELQSPNGGGAEGEYSSYGPSKQTPINHPRPALQHWGRSDSYGPGPSQWAQAIWVKIWSHRPPGILAYGSSLALGDSNIPMDHKTRKRQKGPKRAKKAANHNLIKNGHSNGQVPKWPKAICNRCIKENGDRTPPWIMPKVN</sequence>
<reference evidence="2" key="1">
    <citation type="submission" date="2021-03" db="EMBL/GenBank/DDBJ databases">
        <title>Draft genome sequence of rust myrtle Austropuccinia psidii MF-1, a brazilian biotype.</title>
        <authorList>
            <person name="Quecine M.C."/>
            <person name="Pachon D.M.R."/>
            <person name="Bonatelli M.L."/>
            <person name="Correr F.H."/>
            <person name="Franceschini L.M."/>
            <person name="Leite T.F."/>
            <person name="Margarido G.R.A."/>
            <person name="Almeida C.A."/>
            <person name="Ferrarezi J.A."/>
            <person name="Labate C.A."/>
        </authorList>
    </citation>
    <scope>NUCLEOTIDE SEQUENCE</scope>
    <source>
        <strain evidence="2">MF-1</strain>
    </source>
</reference>
<evidence type="ECO:0000313" key="3">
    <source>
        <dbReference type="Proteomes" id="UP000765509"/>
    </source>
</evidence>
<organism evidence="2 3">
    <name type="scientific">Austropuccinia psidii MF-1</name>
    <dbReference type="NCBI Taxonomy" id="1389203"/>
    <lineage>
        <taxon>Eukaryota</taxon>
        <taxon>Fungi</taxon>
        <taxon>Dikarya</taxon>
        <taxon>Basidiomycota</taxon>
        <taxon>Pucciniomycotina</taxon>
        <taxon>Pucciniomycetes</taxon>
        <taxon>Pucciniales</taxon>
        <taxon>Sphaerophragmiaceae</taxon>
        <taxon>Austropuccinia</taxon>
    </lineage>
</organism>
<protein>
    <submittedName>
        <fullName evidence="2">Uncharacterized protein</fullName>
    </submittedName>
</protein>
<proteinExistence type="predicted"/>
<keyword evidence="3" id="KW-1185">Reference proteome</keyword>
<comment type="caution">
    <text evidence="2">The sequence shown here is derived from an EMBL/GenBank/DDBJ whole genome shotgun (WGS) entry which is preliminary data.</text>
</comment>
<gene>
    <name evidence="2" type="ORF">O181_026645</name>
</gene>
<accession>A0A9Q3CPN6</accession>
<feature type="region of interest" description="Disordered" evidence="1">
    <location>
        <begin position="1"/>
        <end position="46"/>
    </location>
</feature>
<dbReference type="EMBL" id="AVOT02008882">
    <property type="protein sequence ID" value="MBW0486930.1"/>
    <property type="molecule type" value="Genomic_DNA"/>
</dbReference>
<name>A0A9Q3CPN6_9BASI</name>
<dbReference type="AlphaFoldDB" id="A0A9Q3CPN6"/>
<evidence type="ECO:0000313" key="2">
    <source>
        <dbReference type="EMBL" id="MBW0486930.1"/>
    </source>
</evidence>
<dbReference type="Proteomes" id="UP000765509">
    <property type="component" value="Unassembled WGS sequence"/>
</dbReference>
<evidence type="ECO:0000256" key="1">
    <source>
        <dbReference type="SAM" id="MobiDB-lite"/>
    </source>
</evidence>